<accession>A0A7R8USY0</accession>
<dbReference type="EMBL" id="LR899011">
    <property type="protein sequence ID" value="CAD7085478.1"/>
    <property type="molecule type" value="Genomic_DNA"/>
</dbReference>
<evidence type="ECO:0000256" key="4">
    <source>
        <dbReference type="ARBA" id="ARBA00022692"/>
    </source>
</evidence>
<feature type="transmembrane region" description="Helical" evidence="11">
    <location>
        <begin position="173"/>
        <end position="192"/>
    </location>
</feature>
<dbReference type="PANTHER" id="PTHR10585">
    <property type="entry name" value="ER LUMEN PROTEIN RETAINING RECEPTOR"/>
    <property type="match status" value="1"/>
</dbReference>
<dbReference type="GO" id="GO:0006621">
    <property type="term" value="P:protein retention in ER lumen"/>
    <property type="evidence" value="ECO:0007669"/>
    <property type="project" value="InterPro"/>
</dbReference>
<keyword evidence="5" id="KW-0256">Endoplasmic reticulum</keyword>
<keyword evidence="6" id="KW-0931">ER-Golgi transport</keyword>
<dbReference type="Proteomes" id="UP000594454">
    <property type="component" value="Chromosome 3"/>
</dbReference>
<sequence length="239" mass="27208">MLQILADVFHLLAMLLLLFKIVKTKSCAGVSGRTQCLLAIVLLTQDLTLAPQSVINLGFRMVFAICAIITIILIYGPFSHTYDGKHDTFRIEILLIPCLVLALVLNYEFTWFHVLWAFSIYLEAIAIVPQIWLTDKVGYTQYMGVYLLALGIYSALNMVHWIIISLFARSNSYILLISGIAHTCFFIVFLFLECHSNKDEVKLVNVNVVDNEKPSPLDIHINNNDGYLAIQKWGRPDRW</sequence>
<evidence type="ECO:0000256" key="7">
    <source>
        <dbReference type="ARBA" id="ARBA00022927"/>
    </source>
</evidence>
<keyword evidence="9 11" id="KW-0472">Membrane</keyword>
<dbReference type="GO" id="GO:0005789">
    <property type="term" value="C:endoplasmic reticulum membrane"/>
    <property type="evidence" value="ECO:0007669"/>
    <property type="project" value="UniProtKB-SubCell"/>
</dbReference>
<name>A0A7R8USY0_HERIL</name>
<keyword evidence="3" id="KW-0813">Transport</keyword>
<evidence type="ECO:0000256" key="10">
    <source>
        <dbReference type="ARBA" id="ARBA00023170"/>
    </source>
</evidence>
<evidence type="ECO:0000313" key="13">
    <source>
        <dbReference type="EMBL" id="CAD7085478.1"/>
    </source>
</evidence>
<evidence type="ECO:0000256" key="8">
    <source>
        <dbReference type="ARBA" id="ARBA00022989"/>
    </source>
</evidence>
<keyword evidence="7" id="KW-0653">Protein transport</keyword>
<evidence type="ECO:0000256" key="5">
    <source>
        <dbReference type="ARBA" id="ARBA00022824"/>
    </source>
</evidence>
<evidence type="ECO:0000256" key="3">
    <source>
        <dbReference type="ARBA" id="ARBA00022448"/>
    </source>
</evidence>
<feature type="transmembrane region" description="Helical" evidence="11">
    <location>
        <begin position="57"/>
        <end position="76"/>
    </location>
</feature>
<gene>
    <name evidence="13" type="ORF">HERILL_LOCUS8317</name>
</gene>
<dbReference type="PRINTS" id="PR00660">
    <property type="entry name" value="ERLUMENR"/>
</dbReference>
<dbReference type="GO" id="GO:0046923">
    <property type="term" value="F:ER retention sequence binding"/>
    <property type="evidence" value="ECO:0007669"/>
    <property type="project" value="InterPro"/>
</dbReference>
<keyword evidence="12" id="KW-0732">Signal</keyword>
<dbReference type="AlphaFoldDB" id="A0A7R8USY0"/>
<dbReference type="InParanoid" id="A0A7R8USY0"/>
<keyword evidence="14" id="KW-1185">Reference proteome</keyword>
<dbReference type="GO" id="GO:0015031">
    <property type="term" value="P:protein transport"/>
    <property type="evidence" value="ECO:0007669"/>
    <property type="project" value="UniProtKB-KW"/>
</dbReference>
<feature type="transmembrane region" description="Helical" evidence="11">
    <location>
        <begin position="88"/>
        <end position="107"/>
    </location>
</feature>
<dbReference type="Pfam" id="PF00810">
    <property type="entry name" value="ER_lumen_recept"/>
    <property type="match status" value="1"/>
</dbReference>
<evidence type="ECO:0000313" key="14">
    <source>
        <dbReference type="Proteomes" id="UP000594454"/>
    </source>
</evidence>
<keyword evidence="4 11" id="KW-0812">Transmembrane</keyword>
<dbReference type="InterPro" id="IPR000133">
    <property type="entry name" value="ER_ret_rcpt"/>
</dbReference>
<feature type="transmembrane region" description="Helical" evidence="11">
    <location>
        <begin position="145"/>
        <end position="167"/>
    </location>
</feature>
<evidence type="ECO:0000256" key="12">
    <source>
        <dbReference type="SAM" id="SignalP"/>
    </source>
</evidence>
<protein>
    <recommendedName>
        <fullName evidence="15">ER lumen protein-retaining receptor</fullName>
    </recommendedName>
</protein>
<evidence type="ECO:0000256" key="1">
    <source>
        <dbReference type="ARBA" id="ARBA00004477"/>
    </source>
</evidence>
<proteinExistence type="inferred from homology"/>
<keyword evidence="8 11" id="KW-1133">Transmembrane helix</keyword>
<comment type="subcellular location">
    <subcellularLocation>
        <location evidence="1">Endoplasmic reticulum membrane</location>
        <topology evidence="1">Multi-pass membrane protein</topology>
    </subcellularLocation>
</comment>
<dbReference type="GO" id="GO:0016192">
    <property type="term" value="P:vesicle-mediated transport"/>
    <property type="evidence" value="ECO:0007669"/>
    <property type="project" value="UniProtKB-KW"/>
</dbReference>
<evidence type="ECO:0008006" key="15">
    <source>
        <dbReference type="Google" id="ProtNLM"/>
    </source>
</evidence>
<evidence type="ECO:0000256" key="2">
    <source>
        <dbReference type="ARBA" id="ARBA00010120"/>
    </source>
</evidence>
<organism evidence="13 14">
    <name type="scientific">Hermetia illucens</name>
    <name type="common">Black soldier fly</name>
    <dbReference type="NCBI Taxonomy" id="343691"/>
    <lineage>
        <taxon>Eukaryota</taxon>
        <taxon>Metazoa</taxon>
        <taxon>Ecdysozoa</taxon>
        <taxon>Arthropoda</taxon>
        <taxon>Hexapoda</taxon>
        <taxon>Insecta</taxon>
        <taxon>Pterygota</taxon>
        <taxon>Neoptera</taxon>
        <taxon>Endopterygota</taxon>
        <taxon>Diptera</taxon>
        <taxon>Brachycera</taxon>
        <taxon>Stratiomyomorpha</taxon>
        <taxon>Stratiomyidae</taxon>
        <taxon>Hermetiinae</taxon>
        <taxon>Hermetia</taxon>
    </lineage>
</organism>
<feature type="chain" id="PRO_5031426241" description="ER lumen protein-retaining receptor" evidence="12">
    <location>
        <begin position="25"/>
        <end position="239"/>
    </location>
</feature>
<dbReference type="OrthoDB" id="7694678at2759"/>
<reference evidence="13 14" key="1">
    <citation type="submission" date="2020-11" db="EMBL/GenBank/DDBJ databases">
        <authorList>
            <person name="Wallbank WR R."/>
            <person name="Pardo Diaz C."/>
            <person name="Kozak K."/>
            <person name="Martin S."/>
            <person name="Jiggins C."/>
            <person name="Moest M."/>
            <person name="Warren A I."/>
            <person name="Generalovic N T."/>
            <person name="Byers J.R.P. K."/>
            <person name="Montejo-Kovacevich G."/>
            <person name="Yen C E."/>
        </authorList>
    </citation>
    <scope>NUCLEOTIDE SEQUENCE [LARGE SCALE GENOMIC DNA]</scope>
</reference>
<keyword evidence="10" id="KW-0675">Receptor</keyword>
<feature type="signal peptide" evidence="12">
    <location>
        <begin position="1"/>
        <end position="24"/>
    </location>
</feature>
<evidence type="ECO:0000256" key="11">
    <source>
        <dbReference type="SAM" id="Phobius"/>
    </source>
</evidence>
<evidence type="ECO:0000256" key="9">
    <source>
        <dbReference type="ARBA" id="ARBA00023136"/>
    </source>
</evidence>
<comment type="similarity">
    <text evidence="2">Belongs to the ERD2 family.</text>
</comment>
<feature type="transmembrane region" description="Helical" evidence="11">
    <location>
        <begin position="113"/>
        <end position="133"/>
    </location>
</feature>
<evidence type="ECO:0000256" key="6">
    <source>
        <dbReference type="ARBA" id="ARBA00022892"/>
    </source>
</evidence>